<proteinExistence type="predicted"/>
<name>A0ABX7WZM5_9GAMM</name>
<organism evidence="1 2">
    <name type="scientific">Candidatus Thiothrix anitrata</name>
    <dbReference type="NCBI Taxonomy" id="2823902"/>
    <lineage>
        <taxon>Bacteria</taxon>
        <taxon>Pseudomonadati</taxon>
        <taxon>Pseudomonadota</taxon>
        <taxon>Gammaproteobacteria</taxon>
        <taxon>Thiotrichales</taxon>
        <taxon>Thiotrichaceae</taxon>
        <taxon>Thiothrix</taxon>
    </lineage>
</organism>
<evidence type="ECO:0000313" key="2">
    <source>
        <dbReference type="Proteomes" id="UP000672027"/>
    </source>
</evidence>
<protein>
    <submittedName>
        <fullName evidence="1">Uncharacterized protein</fullName>
    </submittedName>
</protein>
<gene>
    <name evidence="1" type="ORF">J8380_12945</name>
</gene>
<sequence length="77" mass="8801">MERAYEEVIDFIAGGTTPGKIIAFRPSEASKARVSELIYKSKNASISSEEKNELNHYMQLEHLMRLAKARAQRYVVQ</sequence>
<accession>A0ABX7WZM5</accession>
<evidence type="ECO:0000313" key="1">
    <source>
        <dbReference type="EMBL" id="QTR49164.1"/>
    </source>
</evidence>
<dbReference type="EMBL" id="CP072800">
    <property type="protein sequence ID" value="QTR49164.1"/>
    <property type="molecule type" value="Genomic_DNA"/>
</dbReference>
<dbReference type="Proteomes" id="UP000672027">
    <property type="component" value="Chromosome"/>
</dbReference>
<dbReference type="RefSeq" id="WP_210226022.1">
    <property type="nucleotide sequence ID" value="NZ_CP072800.1"/>
</dbReference>
<reference evidence="1 2" key="1">
    <citation type="submission" date="2021-04" db="EMBL/GenBank/DDBJ databases">
        <title>Genomics, taxonomy and metabolism of representatives of sulfur bacteria of the genus Thiothrix: Thiothrix fructosivorans QT, Thiothrix unzii A1T and three new species, Thiothrix subterranea sp. nov., Thiothrix litoralis sp. nov. and 'Candidatus Thiothrix anitrata' sp. nov.</title>
        <authorList>
            <person name="Ravin N.V."/>
            <person name="Smolyakov D."/>
            <person name="Rudenko T.S."/>
            <person name="Mardanov A.V."/>
            <person name="Beletsky A.V."/>
            <person name="Markov N.D."/>
            <person name="Fomenkov A.I."/>
            <person name="Roberts R.J."/>
            <person name="Karnachuk O.V."/>
            <person name="Novikov A."/>
            <person name="Grabovich M.Y."/>
        </authorList>
    </citation>
    <scope>NUCLEOTIDE SEQUENCE [LARGE SCALE GENOMIC DNA]</scope>
    <source>
        <strain evidence="1 2">A52</strain>
    </source>
</reference>
<keyword evidence="2" id="KW-1185">Reference proteome</keyword>